<comment type="caution">
    <text evidence="1">The sequence shown here is derived from an EMBL/GenBank/DDBJ whole genome shotgun (WGS) entry which is preliminary data.</text>
</comment>
<dbReference type="KEGG" id="tasa:A1Q1_00527"/>
<name>J5TC75_TRIAS</name>
<organism evidence="1 2">
    <name type="scientific">Trichosporon asahii var. asahii (strain ATCC 90039 / CBS 2479 / JCM 2466 / KCTC 7840 / NBRC 103889/ NCYC 2677 / UAMH 7654)</name>
    <name type="common">Yeast</name>
    <dbReference type="NCBI Taxonomy" id="1186058"/>
    <lineage>
        <taxon>Eukaryota</taxon>
        <taxon>Fungi</taxon>
        <taxon>Dikarya</taxon>
        <taxon>Basidiomycota</taxon>
        <taxon>Agaricomycotina</taxon>
        <taxon>Tremellomycetes</taxon>
        <taxon>Trichosporonales</taxon>
        <taxon>Trichosporonaceae</taxon>
        <taxon>Trichosporon</taxon>
    </lineage>
</organism>
<accession>J5TC75</accession>
<dbReference type="InterPro" id="IPR029058">
    <property type="entry name" value="AB_hydrolase_fold"/>
</dbReference>
<dbReference type="AlphaFoldDB" id="J5TC75"/>
<sequence>MAEPARRVGPMDNAHAQDWSVLDLGHAQVSQRTIYLVDLKVDVWGVDEIAGSPLPVTCIILAHGWANKAKDMEPMAAGLLGEFRRLEAESGGRKRDVIVATLDQRNHGERRVNKSLQSFQKNPRQFGIDMSTALVGGKQDHELIMQFLSGRLWADGSRVISEWISVGFSMGGHLCWRLLRECPQVKLGIPICSTPSESLGNLLRAKVLPPNAPEVTQPPEVVHYFSQSHHEPNHWERYKGKKILAVHGQLDNVMPFRLGAENWEKLAPHTAAAERYEEPGRGHVCSPPMVRRAAEFIWKHSVSQ</sequence>
<dbReference type="Proteomes" id="UP000002748">
    <property type="component" value="Unassembled WGS sequence"/>
</dbReference>
<proteinExistence type="predicted"/>
<dbReference type="GeneID" id="25984041"/>
<dbReference type="Gene3D" id="3.40.50.1820">
    <property type="entry name" value="alpha/beta hydrolase"/>
    <property type="match status" value="1"/>
</dbReference>
<dbReference type="SUPFAM" id="SSF53474">
    <property type="entry name" value="alpha/beta-Hydrolases"/>
    <property type="match status" value="1"/>
</dbReference>
<evidence type="ECO:0008006" key="3">
    <source>
        <dbReference type="Google" id="ProtNLM"/>
    </source>
</evidence>
<protein>
    <recommendedName>
        <fullName evidence="3">AB hydrolase-1 domain-containing protein</fullName>
    </recommendedName>
</protein>
<reference evidence="1 2" key="1">
    <citation type="journal article" date="2012" name="Eukaryot. Cell">
        <title>Draft genome sequence of CBS 2479, the standard type strain of Trichosporon asahii.</title>
        <authorList>
            <person name="Yang R.Y."/>
            <person name="Li H.T."/>
            <person name="Zhu H."/>
            <person name="Zhou G.P."/>
            <person name="Wang M."/>
            <person name="Wang L."/>
        </authorList>
    </citation>
    <scope>NUCLEOTIDE SEQUENCE [LARGE SCALE GENOMIC DNA]</scope>
    <source>
        <strain evidence="2">ATCC 90039 / CBS 2479 / JCM 2466 / KCTC 7840 / NCYC 2677 / UAMH 7654</strain>
    </source>
</reference>
<dbReference type="OrthoDB" id="2152248at2759"/>
<dbReference type="RefSeq" id="XP_014181317.1">
    <property type="nucleotide sequence ID" value="XM_014325842.1"/>
</dbReference>
<dbReference type="EMBL" id="ALBS01000124">
    <property type="protein sequence ID" value="EJT50226.1"/>
    <property type="molecule type" value="Genomic_DNA"/>
</dbReference>
<evidence type="ECO:0000313" key="1">
    <source>
        <dbReference type="EMBL" id="EJT50226.1"/>
    </source>
</evidence>
<dbReference type="VEuPathDB" id="FungiDB:A1Q1_00527"/>
<gene>
    <name evidence="1" type="ORF">A1Q1_00527</name>
</gene>
<dbReference type="HOGENOM" id="CLU_048444_2_1_1"/>
<evidence type="ECO:0000313" key="2">
    <source>
        <dbReference type="Proteomes" id="UP000002748"/>
    </source>
</evidence>